<dbReference type="InterPro" id="IPR001841">
    <property type="entry name" value="Znf_RING"/>
</dbReference>
<organism evidence="3 4">
    <name type="scientific">Tuber borchii</name>
    <name type="common">White truffle</name>
    <dbReference type="NCBI Taxonomy" id="42251"/>
    <lineage>
        <taxon>Eukaryota</taxon>
        <taxon>Fungi</taxon>
        <taxon>Dikarya</taxon>
        <taxon>Ascomycota</taxon>
        <taxon>Pezizomycotina</taxon>
        <taxon>Pezizomycetes</taxon>
        <taxon>Pezizales</taxon>
        <taxon>Tuberaceae</taxon>
        <taxon>Tuber</taxon>
    </lineage>
</organism>
<protein>
    <recommendedName>
        <fullName evidence="2">RING-type domain-containing protein</fullName>
    </recommendedName>
</protein>
<dbReference type="Proteomes" id="UP000244722">
    <property type="component" value="Unassembled WGS sequence"/>
</dbReference>
<dbReference type="SMART" id="SM00184">
    <property type="entry name" value="RING"/>
    <property type="match status" value="1"/>
</dbReference>
<dbReference type="Gene3D" id="3.30.40.10">
    <property type="entry name" value="Zinc/RING finger domain, C3HC4 (zinc finger)"/>
    <property type="match status" value="1"/>
</dbReference>
<feature type="domain" description="RING-type" evidence="2">
    <location>
        <begin position="10"/>
        <end position="58"/>
    </location>
</feature>
<dbReference type="AlphaFoldDB" id="A0A2T6ZTR7"/>
<dbReference type="PROSITE" id="PS50089">
    <property type="entry name" value="ZF_RING_2"/>
    <property type="match status" value="1"/>
</dbReference>
<keyword evidence="4" id="KW-1185">Reference proteome</keyword>
<dbReference type="STRING" id="42251.A0A2T6ZTR7"/>
<keyword evidence="1" id="KW-0862">Zinc</keyword>
<name>A0A2T6ZTR7_TUBBO</name>
<comment type="caution">
    <text evidence="3">The sequence shown here is derived from an EMBL/GenBank/DDBJ whole genome shotgun (WGS) entry which is preliminary data.</text>
</comment>
<sequence length="70" mass="7774">MEAMKLDCECKICFGQIADTLLLPCSHLAICTWCANQLGIRPMSELHFGPPIHCPVCRVAVSSRIKVFRA</sequence>
<dbReference type="GO" id="GO:0008270">
    <property type="term" value="F:zinc ion binding"/>
    <property type="evidence" value="ECO:0007669"/>
    <property type="project" value="UniProtKB-KW"/>
</dbReference>
<evidence type="ECO:0000313" key="3">
    <source>
        <dbReference type="EMBL" id="PUU78867.1"/>
    </source>
</evidence>
<keyword evidence="1" id="KW-0863">Zinc-finger</keyword>
<evidence type="ECO:0000259" key="2">
    <source>
        <dbReference type="PROSITE" id="PS50089"/>
    </source>
</evidence>
<evidence type="ECO:0000256" key="1">
    <source>
        <dbReference type="PROSITE-ProRule" id="PRU00175"/>
    </source>
</evidence>
<keyword evidence="1" id="KW-0479">Metal-binding</keyword>
<dbReference type="InterPro" id="IPR013083">
    <property type="entry name" value="Znf_RING/FYVE/PHD"/>
</dbReference>
<proteinExistence type="predicted"/>
<evidence type="ECO:0000313" key="4">
    <source>
        <dbReference type="Proteomes" id="UP000244722"/>
    </source>
</evidence>
<accession>A0A2T6ZTR7</accession>
<reference evidence="3 4" key="1">
    <citation type="submission" date="2017-04" db="EMBL/GenBank/DDBJ databases">
        <title>Draft genome sequence of Tuber borchii Vittad., a whitish edible truffle.</title>
        <authorList>
            <consortium name="DOE Joint Genome Institute"/>
            <person name="Murat C."/>
            <person name="Kuo A."/>
            <person name="Barry K.W."/>
            <person name="Clum A."/>
            <person name="Dockter R.B."/>
            <person name="Fauchery L."/>
            <person name="Iotti M."/>
            <person name="Kohler A."/>
            <person name="Labutti K."/>
            <person name="Lindquist E.A."/>
            <person name="Lipzen A."/>
            <person name="Ohm R.A."/>
            <person name="Wang M."/>
            <person name="Grigoriev I.V."/>
            <person name="Zambonelli A."/>
            <person name="Martin F.M."/>
        </authorList>
    </citation>
    <scope>NUCLEOTIDE SEQUENCE [LARGE SCALE GENOMIC DNA]</scope>
    <source>
        <strain evidence="3 4">Tbo3840</strain>
    </source>
</reference>
<dbReference type="EMBL" id="NESQ01000105">
    <property type="protein sequence ID" value="PUU78867.1"/>
    <property type="molecule type" value="Genomic_DNA"/>
</dbReference>
<dbReference type="SUPFAM" id="SSF57850">
    <property type="entry name" value="RING/U-box"/>
    <property type="match status" value="1"/>
</dbReference>
<dbReference type="OrthoDB" id="1711136at2759"/>
<dbReference type="Pfam" id="PF13920">
    <property type="entry name" value="zf-C3HC4_3"/>
    <property type="match status" value="1"/>
</dbReference>
<gene>
    <name evidence="3" type="ORF">B9Z19DRAFT_1083169</name>
</gene>